<name>A0A9P3QDB5_9MYCO</name>
<dbReference type="Proteomes" id="UP001064782">
    <property type="component" value="Unassembled WGS sequence"/>
</dbReference>
<sequence length="84" mass="8419">MLVMAADLVGEFFDGDAEGCDVFVEAVERAGRCAGSLVVFDEGVEGGVAVEGGAGDVRGICNGGEGDGLVVVGEIDAGLLDARW</sequence>
<dbReference type="Proteomes" id="UP001165663">
    <property type="component" value="Unassembled WGS sequence"/>
</dbReference>
<evidence type="ECO:0000313" key="1">
    <source>
        <dbReference type="EMBL" id="GLB82312.1"/>
    </source>
</evidence>
<reference evidence="2" key="1">
    <citation type="submission" date="2022-08" db="EMBL/GenBank/DDBJ databases">
        <title>Mycobacterium kiyosense sp. nov., scotochromogenic slow-glowing species isolated from respiratory specimens.</title>
        <authorList>
            <person name="Fukano H."/>
            <person name="Kazumi Y."/>
            <person name="Sakagami N."/>
            <person name="Ato M."/>
            <person name="Mitarai S."/>
            <person name="Hoshino Y."/>
        </authorList>
    </citation>
    <scope>NUCLEOTIDE SEQUENCE</scope>
    <source>
        <strain evidence="2">1413</strain>
        <strain evidence="1">SRL2020-028</strain>
    </source>
</reference>
<dbReference type="AlphaFoldDB" id="A0A9P3QDB5"/>
<comment type="caution">
    <text evidence="2">The sequence shown here is derived from an EMBL/GenBank/DDBJ whole genome shotgun (WGS) entry which is preliminary data.</text>
</comment>
<keyword evidence="3" id="KW-1185">Reference proteome</keyword>
<accession>A0A9P3QDB5</accession>
<dbReference type="EMBL" id="BRXE01000010">
    <property type="protein sequence ID" value="GLB82312.1"/>
    <property type="molecule type" value="Genomic_DNA"/>
</dbReference>
<organism evidence="2 3">
    <name type="scientific">Mycobacterium kiyosense</name>
    <dbReference type="NCBI Taxonomy" id="2871094"/>
    <lineage>
        <taxon>Bacteria</taxon>
        <taxon>Bacillati</taxon>
        <taxon>Actinomycetota</taxon>
        <taxon>Actinomycetes</taxon>
        <taxon>Mycobacteriales</taxon>
        <taxon>Mycobacteriaceae</taxon>
        <taxon>Mycobacterium</taxon>
    </lineage>
</organism>
<proteinExistence type="predicted"/>
<evidence type="ECO:0000313" key="3">
    <source>
        <dbReference type="Proteomes" id="UP001064782"/>
    </source>
</evidence>
<evidence type="ECO:0000313" key="2">
    <source>
        <dbReference type="EMBL" id="GLD33760.1"/>
    </source>
</evidence>
<gene>
    <name evidence="2" type="ORF">Mkiyose1413_56430</name>
    <name evidence="1" type="ORF">SRL2020028_15680</name>
</gene>
<dbReference type="EMBL" id="BRZI01000112">
    <property type="protein sequence ID" value="GLD33760.1"/>
    <property type="molecule type" value="Genomic_DNA"/>
</dbReference>
<protein>
    <submittedName>
        <fullName evidence="2">Uncharacterized protein</fullName>
    </submittedName>
</protein>